<dbReference type="RefSeq" id="WP_184209624.1">
    <property type="nucleotide sequence ID" value="NZ_JACHIF010000005.1"/>
</dbReference>
<evidence type="ECO:0000256" key="1">
    <source>
        <dbReference type="SAM" id="Phobius"/>
    </source>
</evidence>
<evidence type="ECO:0000259" key="2">
    <source>
        <dbReference type="Pfam" id="PF14237"/>
    </source>
</evidence>
<evidence type="ECO:0000313" key="3">
    <source>
        <dbReference type="EMBL" id="MBB5038639.1"/>
    </source>
</evidence>
<keyword evidence="4" id="KW-1185">Reference proteome</keyword>
<proteinExistence type="predicted"/>
<dbReference type="EMBL" id="JACHIF010000005">
    <property type="protein sequence ID" value="MBB5038639.1"/>
    <property type="molecule type" value="Genomic_DNA"/>
</dbReference>
<feature type="domain" description="GYF" evidence="2">
    <location>
        <begin position="6"/>
        <end position="49"/>
    </location>
</feature>
<protein>
    <recommendedName>
        <fullName evidence="2">GYF domain-containing protein</fullName>
    </recommendedName>
</protein>
<feature type="transmembrane region" description="Helical" evidence="1">
    <location>
        <begin position="78"/>
        <end position="96"/>
    </location>
</feature>
<dbReference type="Proteomes" id="UP000534294">
    <property type="component" value="Unassembled WGS sequence"/>
</dbReference>
<keyword evidence="1" id="KW-1133">Transmembrane helix</keyword>
<name>A0A7W7YM79_9BACT</name>
<organism evidence="3 4">
    <name type="scientific">Prosthecobacter dejongeii</name>
    <dbReference type="NCBI Taxonomy" id="48465"/>
    <lineage>
        <taxon>Bacteria</taxon>
        <taxon>Pseudomonadati</taxon>
        <taxon>Verrucomicrobiota</taxon>
        <taxon>Verrucomicrobiia</taxon>
        <taxon>Verrucomicrobiales</taxon>
        <taxon>Verrucomicrobiaceae</taxon>
        <taxon>Prosthecobacter</taxon>
    </lineage>
</organism>
<gene>
    <name evidence="3" type="ORF">HNQ64_002902</name>
</gene>
<accession>A0A7W7YM79</accession>
<comment type="caution">
    <text evidence="3">The sequence shown here is derived from an EMBL/GenBank/DDBJ whole genome shotgun (WGS) entry which is preliminary data.</text>
</comment>
<dbReference type="AlphaFoldDB" id="A0A7W7YM79"/>
<dbReference type="Pfam" id="PF14237">
    <property type="entry name" value="GYF_2"/>
    <property type="match status" value="1"/>
</dbReference>
<dbReference type="InterPro" id="IPR025640">
    <property type="entry name" value="GYF_2"/>
</dbReference>
<evidence type="ECO:0000313" key="4">
    <source>
        <dbReference type="Proteomes" id="UP000534294"/>
    </source>
</evidence>
<keyword evidence="1" id="KW-0812">Transmembrane</keyword>
<keyword evidence="1" id="KW-0472">Membrane</keyword>
<sequence length="360" mass="40411">MSEHLYYIRKDTTELGPLTLSQLRSMWCRGEVTIRTPYRLEGWKGWKNLDVMQPILDGAEPPPPAHPTPKKKAEFQKGCGCAGLIGIVFLFIMLSGSKDNQGLAPDSKDNGPEAMPAEEAERLNKLYPSTGIEEIVRAEPIKEALKKQDGEELLKAKLSESIKKHIPTPDSFQFEKQTSFMDLGDFNQSIVKFTAENEFGHRKEYEARSHVSLNGDTVAVVEIQDEDSGLTIFEDGVAGVKIKLVKARASTWTRDDGEEFIMVYLDWKNIGEKPIHAVKATIRSKDEDGQIMDFLSVLSPYYIYVSEDAKGILPGETYTEPKGRGYNLGKVETLKKFRFKTADARLEKAYGQRGLEGKPN</sequence>
<reference evidence="3 4" key="1">
    <citation type="submission" date="2020-08" db="EMBL/GenBank/DDBJ databases">
        <title>Genomic Encyclopedia of Type Strains, Phase IV (KMG-IV): sequencing the most valuable type-strain genomes for metagenomic binning, comparative biology and taxonomic classification.</title>
        <authorList>
            <person name="Goeker M."/>
        </authorList>
    </citation>
    <scope>NUCLEOTIDE SEQUENCE [LARGE SCALE GENOMIC DNA]</scope>
    <source>
        <strain evidence="3 4">DSM 12251</strain>
    </source>
</reference>